<name>A0A1G8SV39_9EURY</name>
<keyword evidence="1" id="KW-1133">Transmembrane helix</keyword>
<dbReference type="AlphaFoldDB" id="A0A1G8SV39"/>
<dbReference type="OrthoDB" id="205919at2157"/>
<accession>A0A1G8SV39</accession>
<evidence type="ECO:0000313" key="3">
    <source>
        <dbReference type="Proteomes" id="UP000198856"/>
    </source>
</evidence>
<keyword evidence="1" id="KW-0472">Membrane</keyword>
<evidence type="ECO:0000313" key="2">
    <source>
        <dbReference type="EMBL" id="SDJ33044.1"/>
    </source>
</evidence>
<keyword evidence="3" id="KW-1185">Reference proteome</keyword>
<protein>
    <submittedName>
        <fullName evidence="2">Uncharacterized protein</fullName>
    </submittedName>
</protein>
<gene>
    <name evidence="2" type="ORF">SAMN05216226_102159</name>
</gene>
<dbReference type="Proteomes" id="UP000198856">
    <property type="component" value="Unassembled WGS sequence"/>
</dbReference>
<organism evidence="2 3">
    <name type="scientific">Halovenus aranensis</name>
    <dbReference type="NCBI Taxonomy" id="890420"/>
    <lineage>
        <taxon>Archaea</taxon>
        <taxon>Methanobacteriati</taxon>
        <taxon>Methanobacteriota</taxon>
        <taxon>Stenosarchaea group</taxon>
        <taxon>Halobacteria</taxon>
        <taxon>Halobacteriales</taxon>
        <taxon>Haloarculaceae</taxon>
        <taxon>Halovenus</taxon>
    </lineage>
</organism>
<feature type="transmembrane region" description="Helical" evidence="1">
    <location>
        <begin position="336"/>
        <end position="356"/>
    </location>
</feature>
<evidence type="ECO:0000256" key="1">
    <source>
        <dbReference type="SAM" id="Phobius"/>
    </source>
</evidence>
<dbReference type="EMBL" id="FNFC01000002">
    <property type="protein sequence ID" value="SDJ33044.1"/>
    <property type="molecule type" value="Genomic_DNA"/>
</dbReference>
<sequence>MRQYLPDARIAQLFVVLLAVGAVITAGPMAASAATTVTLAGDGTDTINNFTASENDYIEYSVSSDGTDFSTDGTTTIKMNITHNGVEHATYSNDSVDGASASHLIRLSQAELDTLPGQINQTTTVNVTTWGVDSNGNIATTANEFQVDIVFDESRSVMYIEDDSDSAVDVEEVDDGLLSMSTLSSLNPLSDDDDEMENNYHIEEDRDVVGNTTTVHIKNAGDDNLTSAFEDSADGYDDSGTPVLGMSVLADDEVIPVFNSERNDDIVDASDTYAVYEGNGDLRIEIGDDYGSSDTVTLQSSSADPLSDSIDMSLSDVESAYNDGLSSSDIRDQFGILTWVFSFSPLLLGGIGVITVRRRRLKGETEA</sequence>
<proteinExistence type="predicted"/>
<dbReference type="STRING" id="890420.SAMN05216226_102159"/>
<keyword evidence="1" id="KW-0812">Transmembrane</keyword>
<dbReference type="RefSeq" id="WP_092699153.1">
    <property type="nucleotide sequence ID" value="NZ_FNFC01000002.1"/>
</dbReference>
<reference evidence="2 3" key="1">
    <citation type="submission" date="2016-10" db="EMBL/GenBank/DDBJ databases">
        <authorList>
            <person name="de Groot N.N."/>
        </authorList>
    </citation>
    <scope>NUCLEOTIDE SEQUENCE [LARGE SCALE GENOMIC DNA]</scope>
    <source>
        <strain evidence="2 3">IBRC-M10015</strain>
    </source>
</reference>